<dbReference type="GO" id="GO:0016020">
    <property type="term" value="C:membrane"/>
    <property type="evidence" value="ECO:0007669"/>
    <property type="project" value="UniProtKB-SubCell"/>
</dbReference>
<dbReference type="SUPFAM" id="SSF103473">
    <property type="entry name" value="MFS general substrate transporter"/>
    <property type="match status" value="1"/>
</dbReference>
<feature type="transmembrane region" description="Helical" evidence="5">
    <location>
        <begin position="20"/>
        <end position="39"/>
    </location>
</feature>
<keyword evidence="4 5" id="KW-0472">Membrane</keyword>
<reference evidence="6 7" key="1">
    <citation type="journal article" date="2018" name="Gigascience">
        <title>Genomes of trombidid mites reveal novel predicted allergens and laterally-transferred genes associated with secondary metabolism.</title>
        <authorList>
            <person name="Dong X."/>
            <person name="Chaisiri K."/>
            <person name="Xia D."/>
            <person name="Armstrong S.D."/>
            <person name="Fang Y."/>
            <person name="Donnelly M.J."/>
            <person name="Kadowaki T."/>
            <person name="McGarry J.W."/>
            <person name="Darby A.C."/>
            <person name="Makepeace B.L."/>
        </authorList>
    </citation>
    <scope>NUCLEOTIDE SEQUENCE [LARGE SCALE GENOMIC DNA]</scope>
    <source>
        <strain evidence="6">UoL-UT</strain>
    </source>
</reference>
<evidence type="ECO:0000256" key="1">
    <source>
        <dbReference type="ARBA" id="ARBA00004141"/>
    </source>
</evidence>
<evidence type="ECO:0000313" key="6">
    <source>
        <dbReference type="EMBL" id="RWS20882.1"/>
    </source>
</evidence>
<accession>A0A443S007</accession>
<dbReference type="EMBL" id="NCKV01014938">
    <property type="protein sequence ID" value="RWS20882.1"/>
    <property type="molecule type" value="Genomic_DNA"/>
</dbReference>
<protein>
    <submittedName>
        <fullName evidence="6">Putative MFS-type transporter C09D4.1-like protein</fullName>
    </submittedName>
</protein>
<sequence>MFTILLNQILMTEFPNDAKMVTINGILFTTSGIIGSLLFPYLLDKFKKFKLIAVLSFLTTLWSLSALVVSIYFKQRIFIYISTAAFGATIIGFTSIAVDIVVDLTYPCPEGTSIGIMYWLSAIPPIILTPIASELIEGLGIYPAFALLAALLVIGTLLLLCGQWKLKRQKMEEQRPMLQF</sequence>
<keyword evidence="3 5" id="KW-1133">Transmembrane helix</keyword>
<keyword evidence="7" id="KW-1185">Reference proteome</keyword>
<feature type="transmembrane region" description="Helical" evidence="5">
    <location>
        <begin position="139"/>
        <end position="161"/>
    </location>
</feature>
<dbReference type="Proteomes" id="UP000288716">
    <property type="component" value="Unassembled WGS sequence"/>
</dbReference>
<name>A0A443S007_9ACAR</name>
<keyword evidence="2 5" id="KW-0812">Transmembrane</keyword>
<dbReference type="GO" id="GO:0020037">
    <property type="term" value="F:heme binding"/>
    <property type="evidence" value="ECO:0007669"/>
    <property type="project" value="TreeGrafter"/>
</dbReference>
<evidence type="ECO:0000256" key="2">
    <source>
        <dbReference type="ARBA" id="ARBA00022692"/>
    </source>
</evidence>
<dbReference type="Gene3D" id="1.20.1250.20">
    <property type="entry name" value="MFS general substrate transporter like domains"/>
    <property type="match status" value="1"/>
</dbReference>
<evidence type="ECO:0000313" key="7">
    <source>
        <dbReference type="Proteomes" id="UP000288716"/>
    </source>
</evidence>
<gene>
    <name evidence="6" type="ORF">B4U80_11987</name>
</gene>
<evidence type="ECO:0000256" key="4">
    <source>
        <dbReference type="ARBA" id="ARBA00023136"/>
    </source>
</evidence>
<dbReference type="PANTHER" id="PTHR10924">
    <property type="entry name" value="MAJOR FACILITATOR SUPERFAMILY PROTEIN-RELATED"/>
    <property type="match status" value="1"/>
</dbReference>
<proteinExistence type="predicted"/>
<comment type="caution">
    <text evidence="6">The sequence shown here is derived from an EMBL/GenBank/DDBJ whole genome shotgun (WGS) entry which is preliminary data.</text>
</comment>
<comment type="subcellular location">
    <subcellularLocation>
        <location evidence="1">Membrane</location>
        <topology evidence="1">Multi-pass membrane protein</topology>
    </subcellularLocation>
</comment>
<dbReference type="InterPro" id="IPR049680">
    <property type="entry name" value="FLVCR1-2_SLC49-like"/>
</dbReference>
<dbReference type="PANTHER" id="PTHR10924:SF4">
    <property type="entry name" value="GH15861P"/>
    <property type="match status" value="1"/>
</dbReference>
<feature type="transmembrane region" description="Helical" evidence="5">
    <location>
        <begin position="79"/>
        <end position="102"/>
    </location>
</feature>
<dbReference type="VEuPathDB" id="VectorBase:LDEU011158"/>
<organism evidence="6 7">
    <name type="scientific">Leptotrombidium deliense</name>
    <dbReference type="NCBI Taxonomy" id="299467"/>
    <lineage>
        <taxon>Eukaryota</taxon>
        <taxon>Metazoa</taxon>
        <taxon>Ecdysozoa</taxon>
        <taxon>Arthropoda</taxon>
        <taxon>Chelicerata</taxon>
        <taxon>Arachnida</taxon>
        <taxon>Acari</taxon>
        <taxon>Acariformes</taxon>
        <taxon>Trombidiformes</taxon>
        <taxon>Prostigmata</taxon>
        <taxon>Anystina</taxon>
        <taxon>Parasitengona</taxon>
        <taxon>Trombiculoidea</taxon>
        <taxon>Trombiculidae</taxon>
        <taxon>Leptotrombidium</taxon>
    </lineage>
</organism>
<feature type="transmembrane region" description="Helical" evidence="5">
    <location>
        <begin position="51"/>
        <end position="73"/>
    </location>
</feature>
<dbReference type="OrthoDB" id="422206at2759"/>
<dbReference type="AlphaFoldDB" id="A0A443S007"/>
<evidence type="ECO:0000256" key="3">
    <source>
        <dbReference type="ARBA" id="ARBA00022989"/>
    </source>
</evidence>
<dbReference type="GO" id="GO:0097037">
    <property type="term" value="P:heme export"/>
    <property type="evidence" value="ECO:0007669"/>
    <property type="project" value="TreeGrafter"/>
</dbReference>
<dbReference type="GO" id="GO:0015232">
    <property type="term" value="F:heme transmembrane transporter activity"/>
    <property type="evidence" value="ECO:0007669"/>
    <property type="project" value="TreeGrafter"/>
</dbReference>
<dbReference type="InterPro" id="IPR036259">
    <property type="entry name" value="MFS_trans_sf"/>
</dbReference>
<evidence type="ECO:0000256" key="5">
    <source>
        <dbReference type="SAM" id="Phobius"/>
    </source>
</evidence>